<dbReference type="Proteomes" id="UP000034838">
    <property type="component" value="Unassembled WGS sequence"/>
</dbReference>
<dbReference type="AlphaFoldDB" id="A0A1J4PQB9"/>
<keyword evidence="7" id="KW-0862">Zinc</keyword>
<proteinExistence type="predicted"/>
<feature type="transmembrane region" description="Helical" evidence="11">
    <location>
        <begin position="743"/>
        <end position="760"/>
    </location>
</feature>
<name>A0A1J4PQB9_9ACTN</name>
<evidence type="ECO:0000256" key="6">
    <source>
        <dbReference type="ARBA" id="ARBA00022801"/>
    </source>
</evidence>
<dbReference type="Pfam" id="PF01435">
    <property type="entry name" value="Peptidase_M48"/>
    <property type="match status" value="1"/>
</dbReference>
<dbReference type="GO" id="GO:0006508">
    <property type="term" value="P:proteolysis"/>
    <property type="evidence" value="ECO:0007669"/>
    <property type="project" value="UniProtKB-KW"/>
</dbReference>
<feature type="transmembrane region" description="Helical" evidence="11">
    <location>
        <begin position="21"/>
        <end position="41"/>
    </location>
</feature>
<evidence type="ECO:0000259" key="12">
    <source>
        <dbReference type="Pfam" id="PF01435"/>
    </source>
</evidence>
<comment type="cofactor">
    <cofactor evidence="1">
        <name>Zn(2+)</name>
        <dbReference type="ChEBI" id="CHEBI:29105"/>
    </cofactor>
</comment>
<feature type="transmembrane region" description="Helical" evidence="11">
    <location>
        <begin position="488"/>
        <end position="505"/>
    </location>
</feature>
<keyword evidence="5" id="KW-0479">Metal-binding</keyword>
<evidence type="ECO:0000256" key="4">
    <source>
        <dbReference type="ARBA" id="ARBA00022692"/>
    </source>
</evidence>
<sequence length="921" mass="98015">MARPAEGPFSAPAGTTLRFGSLIVLVVGVTGTWWGTLISAWRPTDGLPEAQCAVRSGYYPPMGIWLSPQDQLKRQHFQQCLGQLGLTNLLWIAVVLGVLATLALLLFACLPWWRRHRARLVPVEELPSPDAAALREKLQELVTVAGLGRAPRFLLDPVDARPCGQAFGGFGRPQVSLSAGLVAQRRRNPEKFRAVIAHELAHIRNGDVTVTYLTLAVWRAFVLVSVLPVLATLADPVLQTTQPLRNPLRAGVGLLLTQLIELGWFFVVLIALVYVTRVSVLRAREGYADARAALWTAPAVLREVFMASAERDGTRWWHTHPRLVTRARLLDEPRRLLRPGFWETFMAAFAVQIAGDYAYQAVASLDAASGSFAYQASHDAATLLTAVVVVVAGQRGAAYVRSGAGGRGVYTRAGLGLGLGLGSAYGLTILRQALLFRHASAQDGVFAAAGYRHDLVLAVLVLAATLLLCHWAGHCWQLLGTTGRRRRLFVAGGLLLATTACLRWWNTLNYGLPPLGRTLRADASVWLGYVSQAHGNGLDQAVVGAVLAPFVLLWLAGPVTVYAAPLLWLLPLLLGAARREIVRSAGLAGVVTALVWLVIDIGLRAWAHLTVPAAVRAGDGYAVVFLCWEIATILAVQAGAAVLLGVRRFRLMPALFATTLAGLLCCLVLWGAHRAGSCLSALALAAGGCPGPGDVSVAFGALRDVGVLGSALTVGGVLLGRGLRGGPRPRPAAAGLPGPATRLGLLAVAGVFVALAVWPAPRHTRIESIGAPDYVPPPARHTVDIQKESFAIWMSGGGHEQWAASFNALGRYFQQVKPWAEAQKPDWVATTRDPHTQEACRNLVAAVGEAGSFQVPPWPKAAADWSAYLRQMANSAGRCTAAATAPDARTAHADLLAALVIPKKQINALNADTAAALGTLP</sequence>
<feature type="transmembrane region" description="Helical" evidence="11">
    <location>
        <begin position="651"/>
        <end position="672"/>
    </location>
</feature>
<feature type="domain" description="Peptidase M48" evidence="12">
    <location>
        <begin position="131"/>
        <end position="332"/>
    </location>
</feature>
<feature type="transmembrane region" description="Helical" evidence="11">
    <location>
        <begin position="210"/>
        <end position="231"/>
    </location>
</feature>
<protein>
    <recommendedName>
        <fullName evidence="12">Peptidase M48 domain-containing protein</fullName>
    </recommendedName>
</protein>
<gene>
    <name evidence="13" type="ORF">VT52_034285</name>
</gene>
<dbReference type="PANTHER" id="PTHR43221">
    <property type="entry name" value="PROTEASE HTPX"/>
    <property type="match status" value="1"/>
</dbReference>
<keyword evidence="3" id="KW-0645">Protease</keyword>
<evidence type="ECO:0000256" key="2">
    <source>
        <dbReference type="ARBA" id="ARBA00022475"/>
    </source>
</evidence>
<feature type="transmembrane region" description="Helical" evidence="11">
    <location>
        <begin position="586"/>
        <end position="609"/>
    </location>
</feature>
<evidence type="ECO:0000313" key="14">
    <source>
        <dbReference type="Proteomes" id="UP000034838"/>
    </source>
</evidence>
<feature type="transmembrane region" description="Helical" evidence="11">
    <location>
        <begin position="89"/>
        <end position="113"/>
    </location>
</feature>
<dbReference type="GO" id="GO:0004222">
    <property type="term" value="F:metalloendopeptidase activity"/>
    <property type="evidence" value="ECO:0007669"/>
    <property type="project" value="InterPro"/>
</dbReference>
<comment type="caution">
    <text evidence="13">The sequence shown here is derived from an EMBL/GenBank/DDBJ whole genome shotgun (WGS) entry which is preliminary data.</text>
</comment>
<reference evidence="13" key="1">
    <citation type="submission" date="2016-10" db="EMBL/GenBank/DDBJ databases">
        <title>Genome sequence of Streptomyces malaysiense MUSC 136.</title>
        <authorList>
            <person name="Lee L.-H."/>
            <person name="Ser H.-L."/>
        </authorList>
    </citation>
    <scope>NUCLEOTIDE SEQUENCE [LARGE SCALE GENOMIC DNA]</scope>
    <source>
        <strain evidence="13">MUSC 136</strain>
    </source>
</reference>
<evidence type="ECO:0000256" key="8">
    <source>
        <dbReference type="ARBA" id="ARBA00022989"/>
    </source>
</evidence>
<feature type="transmembrane region" description="Helical" evidence="11">
    <location>
        <begin position="621"/>
        <end position="644"/>
    </location>
</feature>
<feature type="transmembrane region" description="Helical" evidence="11">
    <location>
        <begin position="413"/>
        <end position="435"/>
    </location>
</feature>
<evidence type="ECO:0000256" key="7">
    <source>
        <dbReference type="ARBA" id="ARBA00022833"/>
    </source>
</evidence>
<evidence type="ECO:0000256" key="3">
    <source>
        <dbReference type="ARBA" id="ARBA00022670"/>
    </source>
</evidence>
<feature type="transmembrane region" description="Helical" evidence="11">
    <location>
        <begin position="705"/>
        <end position="723"/>
    </location>
</feature>
<keyword evidence="9" id="KW-0482">Metalloprotease</keyword>
<dbReference type="InterPro" id="IPR050083">
    <property type="entry name" value="HtpX_protease"/>
</dbReference>
<evidence type="ECO:0000313" key="13">
    <source>
        <dbReference type="EMBL" id="OIK23115.1"/>
    </source>
</evidence>
<accession>A0A1J4PQB9</accession>
<keyword evidence="8 11" id="KW-1133">Transmembrane helix</keyword>
<evidence type="ECO:0000256" key="1">
    <source>
        <dbReference type="ARBA" id="ARBA00001947"/>
    </source>
</evidence>
<keyword evidence="4 11" id="KW-0812">Transmembrane</keyword>
<dbReference type="InterPro" id="IPR001915">
    <property type="entry name" value="Peptidase_M48"/>
</dbReference>
<keyword evidence="6" id="KW-0378">Hydrolase</keyword>
<keyword evidence="2" id="KW-1003">Cell membrane</keyword>
<dbReference type="CDD" id="cd07329">
    <property type="entry name" value="M56_like"/>
    <property type="match status" value="1"/>
</dbReference>
<keyword evidence="10 11" id="KW-0472">Membrane</keyword>
<evidence type="ECO:0000256" key="9">
    <source>
        <dbReference type="ARBA" id="ARBA00023049"/>
    </source>
</evidence>
<feature type="transmembrane region" description="Helical" evidence="11">
    <location>
        <begin position="551"/>
        <end position="574"/>
    </location>
</feature>
<dbReference type="EMBL" id="LBDA02000143">
    <property type="protein sequence ID" value="OIK23115.1"/>
    <property type="molecule type" value="Genomic_DNA"/>
</dbReference>
<dbReference type="Gene3D" id="3.30.2010.10">
    <property type="entry name" value="Metalloproteases ('zincins'), catalytic domain"/>
    <property type="match status" value="1"/>
</dbReference>
<evidence type="ECO:0000256" key="10">
    <source>
        <dbReference type="ARBA" id="ARBA00023136"/>
    </source>
</evidence>
<dbReference type="OrthoDB" id="4889053at2"/>
<organism evidence="13 14">
    <name type="scientific">Streptomyces malaysiense</name>
    <dbReference type="NCBI Taxonomy" id="1428626"/>
    <lineage>
        <taxon>Bacteria</taxon>
        <taxon>Bacillati</taxon>
        <taxon>Actinomycetota</taxon>
        <taxon>Actinomycetes</taxon>
        <taxon>Kitasatosporales</taxon>
        <taxon>Streptomycetaceae</taxon>
        <taxon>Streptomyces</taxon>
    </lineage>
</organism>
<dbReference type="GO" id="GO:0046872">
    <property type="term" value="F:metal ion binding"/>
    <property type="evidence" value="ECO:0007669"/>
    <property type="project" value="UniProtKB-KW"/>
</dbReference>
<dbReference type="PANTHER" id="PTHR43221:SF2">
    <property type="entry name" value="PROTEASE HTPX HOMOLOG"/>
    <property type="match status" value="1"/>
</dbReference>
<feature type="transmembrane region" description="Helical" evidence="11">
    <location>
        <begin position="251"/>
        <end position="275"/>
    </location>
</feature>
<keyword evidence="14" id="KW-1185">Reference proteome</keyword>
<feature type="transmembrane region" description="Helical" evidence="11">
    <location>
        <begin position="455"/>
        <end position="476"/>
    </location>
</feature>
<evidence type="ECO:0000256" key="5">
    <source>
        <dbReference type="ARBA" id="ARBA00022723"/>
    </source>
</evidence>
<evidence type="ECO:0000256" key="11">
    <source>
        <dbReference type="SAM" id="Phobius"/>
    </source>
</evidence>